<dbReference type="EMBL" id="QYRN01000016">
    <property type="protein sequence ID" value="RIX97301.1"/>
    <property type="molecule type" value="Genomic_DNA"/>
</dbReference>
<evidence type="ECO:0000256" key="1">
    <source>
        <dbReference type="ARBA" id="ARBA00004167"/>
    </source>
</evidence>
<keyword evidence="3" id="KW-1003">Cell membrane</keyword>
<dbReference type="GO" id="GO:0006417">
    <property type="term" value="P:regulation of translation"/>
    <property type="evidence" value="ECO:0007669"/>
    <property type="project" value="TreeGrafter"/>
</dbReference>
<name>A0A3A1WGF8_9HYPH</name>
<evidence type="ECO:0000256" key="8">
    <source>
        <dbReference type="ARBA" id="ARBA00030803"/>
    </source>
</evidence>
<dbReference type="Proteomes" id="UP000265750">
    <property type="component" value="Unassembled WGS sequence"/>
</dbReference>
<proteinExistence type="predicted"/>
<evidence type="ECO:0000256" key="3">
    <source>
        <dbReference type="ARBA" id="ARBA00022475"/>
    </source>
</evidence>
<comment type="subcellular location">
    <subcellularLocation>
        <location evidence="2">Cell membrane</location>
    </subcellularLocation>
    <subcellularLocation>
        <location evidence="1">Membrane</location>
        <topology evidence="1">Single-pass membrane protein</topology>
    </subcellularLocation>
</comment>
<dbReference type="GO" id="GO:0005886">
    <property type="term" value="C:plasma membrane"/>
    <property type="evidence" value="ECO:0007669"/>
    <property type="project" value="UniProtKB-SubCell"/>
</dbReference>
<evidence type="ECO:0000256" key="4">
    <source>
        <dbReference type="ARBA" id="ARBA00022692"/>
    </source>
</evidence>
<dbReference type="AlphaFoldDB" id="A0A3A1WGF8"/>
<dbReference type="InterPro" id="IPR018764">
    <property type="entry name" value="RskA_C"/>
</dbReference>
<reference evidence="13" key="1">
    <citation type="submission" date="2018-09" db="EMBL/GenBank/DDBJ databases">
        <authorList>
            <person name="Tuo L."/>
        </authorList>
    </citation>
    <scope>NUCLEOTIDE SEQUENCE [LARGE SCALE GENOMIC DNA]</scope>
    <source>
        <strain evidence="13">M2BS4Y-1</strain>
    </source>
</reference>
<gene>
    <name evidence="12" type="ORF">D3218_18985</name>
</gene>
<dbReference type="PANTHER" id="PTHR37461">
    <property type="entry name" value="ANTI-SIGMA-K FACTOR RSKA"/>
    <property type="match status" value="1"/>
</dbReference>
<feature type="region of interest" description="Disordered" evidence="9">
    <location>
        <begin position="225"/>
        <end position="250"/>
    </location>
</feature>
<feature type="domain" description="Anti-sigma K factor RskA C-terminal" evidence="11">
    <location>
        <begin position="120"/>
        <end position="241"/>
    </location>
</feature>
<dbReference type="InterPro" id="IPR051474">
    <property type="entry name" value="Anti-sigma-K/W_factor"/>
</dbReference>
<dbReference type="Gene3D" id="1.10.10.1320">
    <property type="entry name" value="Anti-sigma factor, zinc-finger domain"/>
    <property type="match status" value="1"/>
</dbReference>
<evidence type="ECO:0000256" key="6">
    <source>
        <dbReference type="ARBA" id="ARBA00023136"/>
    </source>
</evidence>
<evidence type="ECO:0000313" key="13">
    <source>
        <dbReference type="Proteomes" id="UP000265750"/>
    </source>
</evidence>
<evidence type="ECO:0000259" key="11">
    <source>
        <dbReference type="Pfam" id="PF10099"/>
    </source>
</evidence>
<accession>A0A3A1WGF8</accession>
<evidence type="ECO:0000313" key="12">
    <source>
        <dbReference type="EMBL" id="RIX97301.1"/>
    </source>
</evidence>
<keyword evidence="6 10" id="KW-0472">Membrane</keyword>
<feature type="transmembrane region" description="Helical" evidence="10">
    <location>
        <begin position="111"/>
        <end position="131"/>
    </location>
</feature>
<sequence length="250" mass="25509">MPRSMNAGDERDGGDEALAGEYALGLLTPVERRAFERRLRLDPALAREAERWDERLHPLVDGVPAASPPARLWQAIEAELGPAAAQRAAASPAGRASAGGAARRVAAAWRWLAIGSMGLAAASLAGLALALRPDAPPMMASISADGGTPLFVAVVDPDGGHATLMPVSLRPEAGRVPELWLVPAGGAPISLGLVDPAAPLRVDLRGREGMGTGMMRAPGAALAVSMEPEGGSPTGQPTGPVVGQGMLRAV</sequence>
<evidence type="ECO:0000256" key="9">
    <source>
        <dbReference type="SAM" id="MobiDB-lite"/>
    </source>
</evidence>
<evidence type="ECO:0000256" key="5">
    <source>
        <dbReference type="ARBA" id="ARBA00022989"/>
    </source>
</evidence>
<keyword evidence="4 10" id="KW-0812">Transmembrane</keyword>
<dbReference type="PANTHER" id="PTHR37461:SF1">
    <property type="entry name" value="ANTI-SIGMA-K FACTOR RSKA"/>
    <property type="match status" value="1"/>
</dbReference>
<keyword evidence="13" id="KW-1185">Reference proteome</keyword>
<dbReference type="GO" id="GO:0016989">
    <property type="term" value="F:sigma factor antagonist activity"/>
    <property type="evidence" value="ECO:0007669"/>
    <property type="project" value="TreeGrafter"/>
</dbReference>
<evidence type="ECO:0000256" key="7">
    <source>
        <dbReference type="ARBA" id="ARBA00029829"/>
    </source>
</evidence>
<dbReference type="InterPro" id="IPR041916">
    <property type="entry name" value="Anti_sigma_zinc_sf"/>
</dbReference>
<organism evidence="12 13">
    <name type="scientific">Aureimonas flava</name>
    <dbReference type="NCBI Taxonomy" id="2320271"/>
    <lineage>
        <taxon>Bacteria</taxon>
        <taxon>Pseudomonadati</taxon>
        <taxon>Pseudomonadota</taxon>
        <taxon>Alphaproteobacteria</taxon>
        <taxon>Hyphomicrobiales</taxon>
        <taxon>Aurantimonadaceae</taxon>
        <taxon>Aureimonas</taxon>
    </lineage>
</organism>
<keyword evidence="5 10" id="KW-1133">Transmembrane helix</keyword>
<dbReference type="Pfam" id="PF10099">
    <property type="entry name" value="RskA_C"/>
    <property type="match status" value="1"/>
</dbReference>
<dbReference type="OrthoDB" id="9816387at2"/>
<comment type="caution">
    <text evidence="12">The sequence shown here is derived from an EMBL/GenBank/DDBJ whole genome shotgun (WGS) entry which is preliminary data.</text>
</comment>
<protein>
    <recommendedName>
        <fullName evidence="8">Regulator of SigK</fullName>
    </recommendedName>
    <alternativeName>
        <fullName evidence="7">Sigma-K anti-sigma factor RskA</fullName>
    </alternativeName>
</protein>
<evidence type="ECO:0000256" key="2">
    <source>
        <dbReference type="ARBA" id="ARBA00004236"/>
    </source>
</evidence>
<evidence type="ECO:0000256" key="10">
    <source>
        <dbReference type="SAM" id="Phobius"/>
    </source>
</evidence>